<proteinExistence type="predicted"/>
<sequence>MESSYQEKVSVRTRFRSFLLRQSQFFTPKAFSNVTLLFALFSILLYAGCQDDDGGDVKPEEVVEYSLLKPPVVNKVYNGSQFLIPEIAFNYPIDSPFRIETDTTVVDYLFELDSVYLTSNGVVGRINASAMSWNPTKDTLSTLFYFPFEGLVGYNINIELKLSTMVDGEWVAMKFENEEGNYKAVLYCNISTIDDVHWVKGIQMEEGEQLNPYRPVVFDLKFIPKDEFMWVDSLNRDIKYVYDINLQRDGQSIEFEYEIHSDTRELEILPKEILCESCEYSLMVEGKYLTIVFGEEQELADADGVIEERSVFTFASSGHSTAEGIALGNIDYSYPVDRQYHFLVKEYPKGYMKVYHEQEGLFKSTTNSTWTKHVRFSDLAGVYSQEVALSYSNLFFEYDMPEDFAKETIYKGEFLEKSDTGEESIFYTFYFRTSLYDTFMEKIQENGPSNFYWRDPIHERLPPRYICGNFLPNNKEAFGEIEINGVPDKHIEPMLVLYNDFANNEFYQTEIYSRIYEAVDKGLLTIESYLGYGVPPINSVFWRQNPSNIQMSDDQIEANDAPNAFKGFNPIGIGSGKVEIRAHTTFVDHHIEIVKKAKAYKGEPNDLIQEIINNESVFLILENGEVNFPYYIEYRLPGNQHTSKYYHTYVSN</sequence>
<dbReference type="EMBL" id="CP106679">
    <property type="protein sequence ID" value="UXP30924.1"/>
    <property type="molecule type" value="Genomic_DNA"/>
</dbReference>
<evidence type="ECO:0000313" key="2">
    <source>
        <dbReference type="Proteomes" id="UP001065174"/>
    </source>
</evidence>
<keyword evidence="2" id="KW-1185">Reference proteome</keyword>
<reference evidence="1" key="1">
    <citation type="submission" date="2022-09" db="EMBL/GenBank/DDBJ databases">
        <title>Comparative genomics and taxonomic characterization of three novel marine species of genus Reichenbachiella exhibiting antioxidant and polysaccharide degradation activities.</title>
        <authorList>
            <person name="Muhammad N."/>
            <person name="Lee Y.-J."/>
            <person name="Ko J."/>
            <person name="Kim S.-G."/>
        </authorList>
    </citation>
    <scope>NUCLEOTIDE SEQUENCE</scope>
    <source>
        <strain evidence="1">BKB1-1</strain>
    </source>
</reference>
<organism evidence="1 2">
    <name type="scientific">Reichenbachiella agarivorans</name>
    <dbReference type="NCBI Taxonomy" id="2979464"/>
    <lineage>
        <taxon>Bacteria</taxon>
        <taxon>Pseudomonadati</taxon>
        <taxon>Bacteroidota</taxon>
        <taxon>Cytophagia</taxon>
        <taxon>Cytophagales</taxon>
        <taxon>Reichenbachiellaceae</taxon>
        <taxon>Reichenbachiella</taxon>
    </lineage>
</organism>
<evidence type="ECO:0000313" key="1">
    <source>
        <dbReference type="EMBL" id="UXP30924.1"/>
    </source>
</evidence>
<dbReference type="Proteomes" id="UP001065174">
    <property type="component" value="Chromosome"/>
</dbReference>
<dbReference type="RefSeq" id="WP_262308370.1">
    <property type="nucleotide sequence ID" value="NZ_CP106679.1"/>
</dbReference>
<protein>
    <submittedName>
        <fullName evidence="1">Uncharacterized protein</fullName>
    </submittedName>
</protein>
<name>A0ABY6CK75_9BACT</name>
<accession>A0ABY6CK75</accession>
<gene>
    <name evidence="1" type="ORF">N6H18_11235</name>
</gene>